<feature type="transmembrane region" description="Helical" evidence="1">
    <location>
        <begin position="40"/>
        <end position="60"/>
    </location>
</feature>
<protein>
    <submittedName>
        <fullName evidence="2">Uncharacterized protein</fullName>
    </submittedName>
</protein>
<feature type="transmembrane region" description="Helical" evidence="1">
    <location>
        <begin position="12"/>
        <end position="34"/>
    </location>
</feature>
<keyword evidence="3" id="KW-1185">Reference proteome</keyword>
<feature type="transmembrane region" description="Helical" evidence="1">
    <location>
        <begin position="72"/>
        <end position="90"/>
    </location>
</feature>
<dbReference type="AlphaFoldDB" id="A0A5S9IRZ6"/>
<dbReference type="EMBL" id="AP019860">
    <property type="protein sequence ID" value="BBM86362.1"/>
    <property type="molecule type" value="Genomic_DNA"/>
</dbReference>
<evidence type="ECO:0000313" key="3">
    <source>
        <dbReference type="Proteomes" id="UP000326354"/>
    </source>
</evidence>
<dbReference type="Proteomes" id="UP000326354">
    <property type="component" value="Chromosome"/>
</dbReference>
<evidence type="ECO:0000256" key="1">
    <source>
        <dbReference type="SAM" id="Phobius"/>
    </source>
</evidence>
<keyword evidence="1" id="KW-0812">Transmembrane</keyword>
<keyword evidence="1" id="KW-1133">Transmembrane helix</keyword>
<reference evidence="2 3" key="1">
    <citation type="submission" date="2019-08" db="EMBL/GenBank/DDBJ databases">
        <title>Complete genome sequence of Candidatus Uab amorphum.</title>
        <authorList>
            <person name="Shiratori T."/>
            <person name="Suzuki S."/>
            <person name="Kakizawa Y."/>
            <person name="Ishida K."/>
        </authorList>
    </citation>
    <scope>NUCLEOTIDE SEQUENCE [LARGE SCALE GENOMIC DNA]</scope>
    <source>
        <strain evidence="2 3">SRT547</strain>
    </source>
</reference>
<name>A0A5S9IRZ6_UABAM</name>
<proteinExistence type="predicted"/>
<keyword evidence="1" id="KW-0472">Membrane</keyword>
<gene>
    <name evidence="2" type="ORF">UABAM_04748</name>
</gene>
<organism evidence="2 3">
    <name type="scientific">Uabimicrobium amorphum</name>
    <dbReference type="NCBI Taxonomy" id="2596890"/>
    <lineage>
        <taxon>Bacteria</taxon>
        <taxon>Pseudomonadati</taxon>
        <taxon>Planctomycetota</taxon>
        <taxon>Candidatus Uabimicrobiia</taxon>
        <taxon>Candidatus Uabimicrobiales</taxon>
        <taxon>Candidatus Uabimicrobiaceae</taxon>
        <taxon>Candidatus Uabimicrobium</taxon>
    </lineage>
</organism>
<evidence type="ECO:0000313" key="2">
    <source>
        <dbReference type="EMBL" id="BBM86362.1"/>
    </source>
</evidence>
<feature type="transmembrane region" description="Helical" evidence="1">
    <location>
        <begin position="110"/>
        <end position="129"/>
    </location>
</feature>
<accession>A0A5S9IRZ6</accession>
<sequence length="145" mass="16170">MTFEPSPMEKTLLRSMVVIGILGACCAFIYFGFITERSSILKTGCLVMATVYLLILPKMVTATFCFDDTLKIFILVGCGYMTFIGCDVISRNDSVWDLARLLKTKFVYDNKYGGVVFICLGIVLFLSGLKKLLIGVRDFENGENN</sequence>
<dbReference type="RefSeq" id="WP_151970423.1">
    <property type="nucleotide sequence ID" value="NZ_AP019860.1"/>
</dbReference>
<dbReference type="KEGG" id="uam:UABAM_04748"/>